<sequence length="107" mass="11685">MFHKRVKKLTEKAAQAVAEGTQKLKRKVSTGSQEPSLAKKSKHISLSSPSKSKESSSPPCTIEAELGKQHSHVFKCMGKGCKQHIQCYLDKGNAKSTSNMAKHTKSC</sequence>
<name>A0A9P7FBM7_9AGAM</name>
<accession>A0A9P7FBM7</accession>
<dbReference type="GeneID" id="64695770"/>
<evidence type="ECO:0000313" key="2">
    <source>
        <dbReference type="EMBL" id="KAG2112009.1"/>
    </source>
</evidence>
<gene>
    <name evidence="2" type="ORF">F5147DRAFT_651121</name>
</gene>
<keyword evidence="3" id="KW-1185">Reference proteome</keyword>
<reference evidence="2" key="1">
    <citation type="journal article" date="2020" name="New Phytol.">
        <title>Comparative genomics reveals dynamic genome evolution in host specialist ectomycorrhizal fungi.</title>
        <authorList>
            <person name="Lofgren L.A."/>
            <person name="Nguyen N.H."/>
            <person name="Vilgalys R."/>
            <person name="Ruytinx J."/>
            <person name="Liao H.L."/>
            <person name="Branco S."/>
            <person name="Kuo A."/>
            <person name="LaButti K."/>
            <person name="Lipzen A."/>
            <person name="Andreopoulos W."/>
            <person name="Pangilinan J."/>
            <person name="Riley R."/>
            <person name="Hundley H."/>
            <person name="Na H."/>
            <person name="Barry K."/>
            <person name="Grigoriev I.V."/>
            <person name="Stajich J.E."/>
            <person name="Kennedy P.G."/>
        </authorList>
    </citation>
    <scope>NUCLEOTIDE SEQUENCE</scope>
    <source>
        <strain evidence="2">FC423</strain>
    </source>
</reference>
<feature type="compositionally biased region" description="Low complexity" evidence="1">
    <location>
        <begin position="44"/>
        <end position="59"/>
    </location>
</feature>
<dbReference type="OrthoDB" id="2690956at2759"/>
<feature type="region of interest" description="Disordered" evidence="1">
    <location>
        <begin position="1"/>
        <end position="63"/>
    </location>
</feature>
<dbReference type="EMBL" id="JABBWM010000016">
    <property type="protein sequence ID" value="KAG2112009.1"/>
    <property type="molecule type" value="Genomic_DNA"/>
</dbReference>
<evidence type="ECO:0000256" key="1">
    <source>
        <dbReference type="SAM" id="MobiDB-lite"/>
    </source>
</evidence>
<proteinExistence type="predicted"/>
<dbReference type="AlphaFoldDB" id="A0A9P7FBM7"/>
<dbReference type="RefSeq" id="XP_041295066.1">
    <property type="nucleotide sequence ID" value="XM_041433511.1"/>
</dbReference>
<comment type="caution">
    <text evidence="2">The sequence shown here is derived from an EMBL/GenBank/DDBJ whole genome shotgun (WGS) entry which is preliminary data.</text>
</comment>
<dbReference type="Proteomes" id="UP000823399">
    <property type="component" value="Unassembled WGS sequence"/>
</dbReference>
<evidence type="ECO:0000313" key="3">
    <source>
        <dbReference type="Proteomes" id="UP000823399"/>
    </source>
</evidence>
<organism evidence="2 3">
    <name type="scientific">Suillus discolor</name>
    <dbReference type="NCBI Taxonomy" id="1912936"/>
    <lineage>
        <taxon>Eukaryota</taxon>
        <taxon>Fungi</taxon>
        <taxon>Dikarya</taxon>
        <taxon>Basidiomycota</taxon>
        <taxon>Agaricomycotina</taxon>
        <taxon>Agaricomycetes</taxon>
        <taxon>Agaricomycetidae</taxon>
        <taxon>Boletales</taxon>
        <taxon>Suillineae</taxon>
        <taxon>Suillaceae</taxon>
        <taxon>Suillus</taxon>
    </lineage>
</organism>
<protein>
    <submittedName>
        <fullName evidence="2">Uncharacterized protein</fullName>
    </submittedName>
</protein>